<dbReference type="InterPro" id="IPR000866">
    <property type="entry name" value="AhpC/TSA"/>
</dbReference>
<dbReference type="Pfam" id="PF00578">
    <property type="entry name" value="AhpC-TSA"/>
    <property type="match status" value="1"/>
</dbReference>
<keyword evidence="3" id="KW-0575">Peroxidase</keyword>
<evidence type="ECO:0000256" key="3">
    <source>
        <dbReference type="ARBA" id="ARBA00022559"/>
    </source>
</evidence>
<dbReference type="EC" id="1.11.1.24" evidence="2"/>
<comment type="catalytic activity">
    <reaction evidence="11">
        <text>a hydroperoxide + [thioredoxin]-dithiol = an alcohol + [thioredoxin]-disulfide + H2O</text>
        <dbReference type="Rhea" id="RHEA:62620"/>
        <dbReference type="Rhea" id="RHEA-COMP:10698"/>
        <dbReference type="Rhea" id="RHEA-COMP:10700"/>
        <dbReference type="ChEBI" id="CHEBI:15377"/>
        <dbReference type="ChEBI" id="CHEBI:29950"/>
        <dbReference type="ChEBI" id="CHEBI:30879"/>
        <dbReference type="ChEBI" id="CHEBI:35924"/>
        <dbReference type="ChEBI" id="CHEBI:50058"/>
        <dbReference type="EC" id="1.11.1.24"/>
    </reaction>
</comment>
<feature type="domain" description="Thioredoxin" evidence="13">
    <location>
        <begin position="57"/>
        <end position="225"/>
    </location>
</feature>
<reference evidence="14 15" key="1">
    <citation type="submission" date="2019-11" db="EMBL/GenBank/DDBJ databases">
        <title>Pedobacter sp. HMF7056 Genome sequencing and assembly.</title>
        <authorList>
            <person name="Kang H."/>
            <person name="Kim H."/>
            <person name="Joh K."/>
        </authorList>
    </citation>
    <scope>NUCLEOTIDE SEQUENCE [LARGE SCALE GENOMIC DNA]</scope>
    <source>
        <strain evidence="14 15">HMF7056</strain>
    </source>
</reference>
<evidence type="ECO:0000256" key="9">
    <source>
        <dbReference type="ARBA" id="ARBA00038489"/>
    </source>
</evidence>
<dbReference type="Proteomes" id="UP000451233">
    <property type="component" value="Unassembled WGS sequence"/>
</dbReference>
<evidence type="ECO:0000256" key="2">
    <source>
        <dbReference type="ARBA" id="ARBA00013017"/>
    </source>
</evidence>
<evidence type="ECO:0000256" key="12">
    <source>
        <dbReference type="SAM" id="Phobius"/>
    </source>
</evidence>
<evidence type="ECO:0000259" key="13">
    <source>
        <dbReference type="PROSITE" id="PS51352"/>
    </source>
</evidence>
<dbReference type="GO" id="GO:0034599">
    <property type="term" value="P:cellular response to oxidative stress"/>
    <property type="evidence" value="ECO:0007669"/>
    <property type="project" value="TreeGrafter"/>
</dbReference>
<dbReference type="CDD" id="cd02970">
    <property type="entry name" value="PRX_like2"/>
    <property type="match status" value="1"/>
</dbReference>
<dbReference type="GO" id="GO:0005737">
    <property type="term" value="C:cytoplasm"/>
    <property type="evidence" value="ECO:0007669"/>
    <property type="project" value="TreeGrafter"/>
</dbReference>
<evidence type="ECO:0000313" key="14">
    <source>
        <dbReference type="EMBL" id="MXV15803.1"/>
    </source>
</evidence>
<comment type="caution">
    <text evidence="14">The sequence shown here is derived from an EMBL/GenBank/DDBJ whole genome shotgun (WGS) entry which is preliminary data.</text>
</comment>
<dbReference type="AlphaFoldDB" id="A0A7K1XXY2"/>
<keyword evidence="15" id="KW-1185">Reference proteome</keyword>
<dbReference type="InterPro" id="IPR050924">
    <property type="entry name" value="Peroxiredoxin_BCP/PrxQ"/>
</dbReference>
<evidence type="ECO:0000256" key="6">
    <source>
        <dbReference type="ARBA" id="ARBA00023157"/>
    </source>
</evidence>
<evidence type="ECO:0000256" key="10">
    <source>
        <dbReference type="ARBA" id="ARBA00042639"/>
    </source>
</evidence>
<gene>
    <name evidence="14" type="ORF">GS398_10845</name>
</gene>
<dbReference type="EMBL" id="WVHS01000002">
    <property type="protein sequence ID" value="MXV15803.1"/>
    <property type="molecule type" value="Genomic_DNA"/>
</dbReference>
<dbReference type="PROSITE" id="PS51352">
    <property type="entry name" value="THIOREDOXIN_2"/>
    <property type="match status" value="1"/>
</dbReference>
<keyword evidence="12" id="KW-1133">Transmembrane helix</keyword>
<dbReference type="PANTHER" id="PTHR42801">
    <property type="entry name" value="THIOREDOXIN-DEPENDENT PEROXIDE REDUCTASE"/>
    <property type="match status" value="1"/>
</dbReference>
<feature type="transmembrane region" description="Helical" evidence="12">
    <location>
        <begin position="6"/>
        <end position="25"/>
    </location>
</feature>
<evidence type="ECO:0000256" key="11">
    <source>
        <dbReference type="ARBA" id="ARBA00049091"/>
    </source>
</evidence>
<dbReference type="InterPro" id="IPR036249">
    <property type="entry name" value="Thioredoxin-like_sf"/>
</dbReference>
<evidence type="ECO:0000256" key="1">
    <source>
        <dbReference type="ARBA" id="ARBA00003330"/>
    </source>
</evidence>
<evidence type="ECO:0000313" key="15">
    <source>
        <dbReference type="Proteomes" id="UP000451233"/>
    </source>
</evidence>
<keyword evidence="7" id="KW-0676">Redox-active center</keyword>
<keyword evidence="5" id="KW-0560">Oxidoreductase</keyword>
<evidence type="ECO:0000256" key="7">
    <source>
        <dbReference type="ARBA" id="ARBA00023284"/>
    </source>
</evidence>
<protein>
    <recommendedName>
        <fullName evidence="2">thioredoxin-dependent peroxiredoxin</fullName>
        <ecNumber evidence="2">1.11.1.24</ecNumber>
    </recommendedName>
    <alternativeName>
        <fullName evidence="8">Thioredoxin peroxidase</fullName>
    </alternativeName>
    <alternativeName>
        <fullName evidence="10">Thioredoxin-dependent peroxiredoxin Bcp</fullName>
    </alternativeName>
</protein>
<dbReference type="SUPFAM" id="SSF52833">
    <property type="entry name" value="Thioredoxin-like"/>
    <property type="match status" value="1"/>
</dbReference>
<keyword evidence="4" id="KW-0049">Antioxidant</keyword>
<keyword evidence="6" id="KW-1015">Disulfide bond</keyword>
<keyword evidence="12" id="KW-0812">Transmembrane</keyword>
<evidence type="ECO:0000256" key="5">
    <source>
        <dbReference type="ARBA" id="ARBA00023002"/>
    </source>
</evidence>
<organism evidence="14 15">
    <name type="scientific">Hufsiella ginkgonis</name>
    <dbReference type="NCBI Taxonomy" id="2695274"/>
    <lineage>
        <taxon>Bacteria</taxon>
        <taxon>Pseudomonadati</taxon>
        <taxon>Bacteroidota</taxon>
        <taxon>Sphingobacteriia</taxon>
        <taxon>Sphingobacteriales</taxon>
        <taxon>Sphingobacteriaceae</taxon>
        <taxon>Hufsiella</taxon>
    </lineage>
</organism>
<evidence type="ECO:0000256" key="8">
    <source>
        <dbReference type="ARBA" id="ARBA00032824"/>
    </source>
</evidence>
<sequence>MTIKLINQLVVKLSEIIFIVFIFAFSSTTSLKAGILPADTIKMTAGVPLKPQDISPLLIGESIPKLVLPKSSGEPFDLNLAVAAKPTILVFYRGGWCPFCNKQLAGLQAIEADLKQMGFQVIAISTDSPENLSQTMTRNKLSYTLLSDADLSAAKKFGIAFKGPKNYDSFLPAASGGKNTDKLLPVPSVFILNKKGNIRFEYINPDITQRLSASLLKAAATSLHDEL</sequence>
<comment type="function">
    <text evidence="1">Thiol-specific peroxidase that catalyzes the reduction of hydrogen peroxide and organic hydroperoxides to water and alcohols, respectively. Plays a role in cell protection against oxidative stress by detoxifying peroxides and as sensor of hydrogen peroxide-mediated signaling events.</text>
</comment>
<proteinExistence type="inferred from homology"/>
<dbReference type="GO" id="GO:0008379">
    <property type="term" value="F:thioredoxin peroxidase activity"/>
    <property type="evidence" value="ECO:0007669"/>
    <property type="project" value="TreeGrafter"/>
</dbReference>
<evidence type="ECO:0000256" key="4">
    <source>
        <dbReference type="ARBA" id="ARBA00022862"/>
    </source>
</evidence>
<dbReference type="InterPro" id="IPR013766">
    <property type="entry name" value="Thioredoxin_domain"/>
</dbReference>
<dbReference type="GO" id="GO:0045454">
    <property type="term" value="P:cell redox homeostasis"/>
    <property type="evidence" value="ECO:0007669"/>
    <property type="project" value="TreeGrafter"/>
</dbReference>
<accession>A0A7K1XXY2</accession>
<dbReference type="RefSeq" id="WP_160906775.1">
    <property type="nucleotide sequence ID" value="NZ_WVHS01000002.1"/>
</dbReference>
<name>A0A7K1XXY2_9SPHI</name>
<comment type="similarity">
    <text evidence="9">Belongs to the peroxiredoxin family. BCP/PrxQ subfamily.</text>
</comment>
<dbReference type="PANTHER" id="PTHR42801:SF7">
    <property type="entry name" value="SLL1159 PROTEIN"/>
    <property type="match status" value="1"/>
</dbReference>
<dbReference type="Gene3D" id="3.40.30.10">
    <property type="entry name" value="Glutaredoxin"/>
    <property type="match status" value="1"/>
</dbReference>
<keyword evidence="12" id="KW-0472">Membrane</keyword>